<evidence type="ECO:0000256" key="3">
    <source>
        <dbReference type="ARBA" id="ARBA00038386"/>
    </source>
</evidence>
<gene>
    <name evidence="6" type="ORF">PMAYCL1PPCAC_06152</name>
</gene>
<dbReference type="GO" id="GO:0005737">
    <property type="term" value="C:cytoplasm"/>
    <property type="evidence" value="ECO:0007669"/>
    <property type="project" value="TreeGrafter"/>
</dbReference>
<feature type="compositionally biased region" description="Low complexity" evidence="5">
    <location>
        <begin position="352"/>
        <end position="367"/>
    </location>
</feature>
<protein>
    <submittedName>
        <fullName evidence="6">Uncharacterized protein</fullName>
    </submittedName>
</protein>
<keyword evidence="2" id="KW-0677">Repeat</keyword>
<keyword evidence="1" id="KW-0217">Developmental protein</keyword>
<dbReference type="InterPro" id="IPR051226">
    <property type="entry name" value="PP1_Regulatory_Subunit"/>
</dbReference>
<dbReference type="Pfam" id="PF12796">
    <property type="entry name" value="Ank_2"/>
    <property type="match status" value="2"/>
</dbReference>
<dbReference type="InterPro" id="IPR002110">
    <property type="entry name" value="Ankyrin_rpt"/>
</dbReference>
<feature type="non-terminal residue" evidence="6">
    <location>
        <position position="777"/>
    </location>
</feature>
<comment type="similarity">
    <text evidence="3">Belongs to the NRARP family.</text>
</comment>
<feature type="repeat" description="ANK" evidence="4">
    <location>
        <begin position="256"/>
        <end position="291"/>
    </location>
</feature>
<dbReference type="SMART" id="SM00248">
    <property type="entry name" value="ANK"/>
    <property type="match status" value="5"/>
</dbReference>
<feature type="compositionally biased region" description="Low complexity" evidence="5">
    <location>
        <begin position="459"/>
        <end position="481"/>
    </location>
</feature>
<feature type="region of interest" description="Disordered" evidence="5">
    <location>
        <begin position="494"/>
        <end position="777"/>
    </location>
</feature>
<name>A0AAN5CAM7_9BILA</name>
<dbReference type="PANTHER" id="PTHR24179">
    <property type="entry name" value="PROTEIN PHOSPHATASE 1 REGULATORY SUBUNIT 12"/>
    <property type="match status" value="1"/>
</dbReference>
<dbReference type="FunFam" id="1.25.40.20:FF:000876">
    <property type="entry name" value="Protein phosphatase 1 regulatory subunit 12A"/>
    <property type="match status" value="1"/>
</dbReference>
<keyword evidence="4" id="KW-0040">ANK repeat</keyword>
<dbReference type="GO" id="GO:0019208">
    <property type="term" value="F:phosphatase regulator activity"/>
    <property type="evidence" value="ECO:0007669"/>
    <property type="project" value="TreeGrafter"/>
</dbReference>
<evidence type="ECO:0000313" key="7">
    <source>
        <dbReference type="Proteomes" id="UP001328107"/>
    </source>
</evidence>
<evidence type="ECO:0000256" key="1">
    <source>
        <dbReference type="ARBA" id="ARBA00022473"/>
    </source>
</evidence>
<feature type="compositionally biased region" description="Low complexity" evidence="5">
    <location>
        <begin position="586"/>
        <end position="607"/>
    </location>
</feature>
<feature type="repeat" description="ANK" evidence="4">
    <location>
        <begin position="130"/>
        <end position="162"/>
    </location>
</feature>
<dbReference type="PRINTS" id="PR01415">
    <property type="entry name" value="ANKYRIN"/>
</dbReference>
<feature type="compositionally biased region" description="Basic and acidic residues" evidence="5">
    <location>
        <begin position="766"/>
        <end position="777"/>
    </location>
</feature>
<dbReference type="PROSITE" id="PS50297">
    <property type="entry name" value="ANK_REP_REGION"/>
    <property type="match status" value="4"/>
</dbReference>
<proteinExistence type="inferred from homology"/>
<evidence type="ECO:0000313" key="6">
    <source>
        <dbReference type="EMBL" id="GMR35957.1"/>
    </source>
</evidence>
<feature type="compositionally biased region" description="Polar residues" evidence="5">
    <location>
        <begin position="610"/>
        <end position="620"/>
    </location>
</feature>
<feature type="compositionally biased region" description="Basic and acidic residues" evidence="5">
    <location>
        <begin position="701"/>
        <end position="716"/>
    </location>
</feature>
<organism evidence="6 7">
    <name type="scientific">Pristionchus mayeri</name>
    <dbReference type="NCBI Taxonomy" id="1317129"/>
    <lineage>
        <taxon>Eukaryota</taxon>
        <taxon>Metazoa</taxon>
        <taxon>Ecdysozoa</taxon>
        <taxon>Nematoda</taxon>
        <taxon>Chromadorea</taxon>
        <taxon>Rhabditida</taxon>
        <taxon>Rhabditina</taxon>
        <taxon>Diplogasteromorpha</taxon>
        <taxon>Diplogasteroidea</taxon>
        <taxon>Neodiplogasteridae</taxon>
        <taxon>Pristionchus</taxon>
    </lineage>
</organism>
<dbReference type="Gene3D" id="1.25.40.20">
    <property type="entry name" value="Ankyrin repeat-containing domain"/>
    <property type="match status" value="2"/>
</dbReference>
<dbReference type="CDD" id="cd21930">
    <property type="entry name" value="IPD_PPP1R12"/>
    <property type="match status" value="1"/>
</dbReference>
<feature type="region of interest" description="Disordered" evidence="5">
    <location>
        <begin position="317"/>
        <end position="340"/>
    </location>
</feature>
<comment type="caution">
    <text evidence="6">The sequence shown here is derived from an EMBL/GenBank/DDBJ whole genome shotgun (WGS) entry which is preliminary data.</text>
</comment>
<dbReference type="PROSITE" id="PS50088">
    <property type="entry name" value="ANK_REPEAT"/>
    <property type="match status" value="4"/>
</dbReference>
<feature type="repeat" description="ANK" evidence="4">
    <location>
        <begin position="97"/>
        <end position="129"/>
    </location>
</feature>
<feature type="compositionally biased region" description="Basic and acidic residues" evidence="5">
    <location>
        <begin position="317"/>
        <end position="329"/>
    </location>
</feature>
<feature type="compositionally biased region" description="Polar residues" evidence="5">
    <location>
        <begin position="406"/>
        <end position="423"/>
    </location>
</feature>
<evidence type="ECO:0000256" key="4">
    <source>
        <dbReference type="PROSITE-ProRule" id="PRU00023"/>
    </source>
</evidence>
<evidence type="ECO:0000256" key="2">
    <source>
        <dbReference type="ARBA" id="ARBA00022737"/>
    </source>
</evidence>
<evidence type="ECO:0000256" key="5">
    <source>
        <dbReference type="SAM" id="MobiDB-lite"/>
    </source>
</evidence>
<feature type="compositionally biased region" description="Low complexity" evidence="5">
    <location>
        <begin position="527"/>
        <end position="574"/>
    </location>
</feature>
<dbReference type="SUPFAM" id="SSF48403">
    <property type="entry name" value="Ankyrin repeat"/>
    <property type="match status" value="1"/>
</dbReference>
<feature type="compositionally biased region" description="Low complexity" evidence="5">
    <location>
        <begin position="720"/>
        <end position="732"/>
    </location>
</feature>
<reference evidence="7" key="1">
    <citation type="submission" date="2022-10" db="EMBL/GenBank/DDBJ databases">
        <title>Genome assembly of Pristionchus species.</title>
        <authorList>
            <person name="Yoshida K."/>
            <person name="Sommer R.J."/>
        </authorList>
    </citation>
    <scope>NUCLEOTIDE SEQUENCE [LARGE SCALE GENOMIC DNA]</scope>
    <source>
        <strain evidence="7">RS5460</strain>
    </source>
</reference>
<dbReference type="PANTHER" id="PTHR24179:SF21">
    <property type="entry name" value="MYOSIN BINDING SUBUNIT, ISOFORM O"/>
    <property type="match status" value="1"/>
</dbReference>
<feature type="compositionally biased region" description="Pro residues" evidence="5">
    <location>
        <begin position="575"/>
        <end position="585"/>
    </location>
</feature>
<dbReference type="InterPro" id="IPR036770">
    <property type="entry name" value="Ankyrin_rpt-contain_sf"/>
</dbReference>
<feature type="region of interest" description="Disordered" evidence="5">
    <location>
        <begin position="352"/>
        <end position="481"/>
    </location>
</feature>
<dbReference type="GO" id="GO:0004857">
    <property type="term" value="F:enzyme inhibitor activity"/>
    <property type="evidence" value="ECO:0007669"/>
    <property type="project" value="TreeGrafter"/>
</dbReference>
<feature type="repeat" description="ANK" evidence="4">
    <location>
        <begin position="223"/>
        <end position="255"/>
    </location>
</feature>
<sequence length="777" mass="81975">MTMARDSDDDAIDEARTAASMLQSKQLISTNVVTKRKEQLTRWEKSEMNMEPPHRTRGPTVQFMDDDIFLSACMFGDEDEVDELLAKGADINTGTVDGLTALHQSVIDSKPEMVRFLCKKGANVNAKDNEGWTPLHASACCGNLDIVQLLVEAGADLRAINCDKELAIDLAENDECRDYLEGEYAARGIDLEEAREAELSTMLKDVNEWKRNGAVNEKPHPKTGATALHVAAAKGYTELVDMLIAAGADVNALDYDGWTPLHAAAHWGEKNCQTVCSALLKAGASLDATTLAGQNVIGVATDREILEYLEVEKAKRDAAKEKERAKKETSVLSEKNGRVGSGSSLAAAAAAVTQPVAPSVTTTSVTAGREHGHLMSTEQKHALTVSDERSENETLHPAKVPRLSALGSSVSTEERSTIPSRTQPAAAAIPASEEEESGSKMNTTVTRSLGRSSSDRESSASSSITPSERSSSISSTRNDVPSATVVEVAAPVAAAAPPPVPSTPPTAAATTPTTVQFTVPLRSWNRPAPLSSSSARSSSTSTSSVAAAPSAASTSAATAAASPTMASSPLTVKPPVSPAPPPPPRSTSASSASALLASSSPRSPALPWQTALTSSPSQRAASVFVPSRTSRLPSPRGCGRRGGSPNGSPFIRRPAPGPLPAHIMRPWQSATVASQESESERRQTARMQRAHRRSTQGVTKEQLEEASRLAAEESARRRTSQLSASSGSSIPSGPCRLASEEKDSSAERSLIGSTPLAAPRLSAEVRLAERRESSERY</sequence>
<accession>A0AAN5CAM7</accession>
<feature type="compositionally biased region" description="Low complexity" evidence="5">
    <location>
        <begin position="505"/>
        <end position="520"/>
    </location>
</feature>
<feature type="compositionally biased region" description="Basic and acidic residues" evidence="5">
    <location>
        <begin position="368"/>
        <end position="396"/>
    </location>
</feature>
<dbReference type="AlphaFoldDB" id="A0AAN5CAM7"/>
<dbReference type="EMBL" id="BTRK01000002">
    <property type="protein sequence ID" value="GMR35957.1"/>
    <property type="molecule type" value="Genomic_DNA"/>
</dbReference>
<dbReference type="Gene3D" id="6.10.140.390">
    <property type="match status" value="1"/>
</dbReference>
<dbReference type="Proteomes" id="UP001328107">
    <property type="component" value="Unassembled WGS sequence"/>
</dbReference>
<keyword evidence="7" id="KW-1185">Reference proteome</keyword>